<name>A0ABP8G0U6_9BACT</name>
<evidence type="ECO:0000313" key="2">
    <source>
        <dbReference type="Proteomes" id="UP001501207"/>
    </source>
</evidence>
<evidence type="ECO:0000313" key="1">
    <source>
        <dbReference type="EMBL" id="GAA4314829.1"/>
    </source>
</evidence>
<proteinExistence type="predicted"/>
<gene>
    <name evidence="1" type="ORF">GCM10023143_25850</name>
</gene>
<sequence>MNGLVSTGIKFSLHNIKNNFLTKEHFCEIFIHIFYGAVDNDKEKYPLDCLKTNRAERLTLYVFYYKLPE</sequence>
<keyword evidence="2" id="KW-1185">Reference proteome</keyword>
<accession>A0ABP8G0U6</accession>
<protein>
    <submittedName>
        <fullName evidence="1">Uncharacterized protein</fullName>
    </submittedName>
</protein>
<comment type="caution">
    <text evidence="1">The sequence shown here is derived from an EMBL/GenBank/DDBJ whole genome shotgun (WGS) entry which is preliminary data.</text>
</comment>
<organism evidence="1 2">
    <name type="scientific">Compostibacter hankyongensis</name>
    <dbReference type="NCBI Taxonomy" id="1007089"/>
    <lineage>
        <taxon>Bacteria</taxon>
        <taxon>Pseudomonadati</taxon>
        <taxon>Bacteroidota</taxon>
        <taxon>Chitinophagia</taxon>
        <taxon>Chitinophagales</taxon>
        <taxon>Chitinophagaceae</taxon>
        <taxon>Compostibacter</taxon>
    </lineage>
</organism>
<reference evidence="2" key="1">
    <citation type="journal article" date="2019" name="Int. J. Syst. Evol. Microbiol.">
        <title>The Global Catalogue of Microorganisms (GCM) 10K type strain sequencing project: providing services to taxonomists for standard genome sequencing and annotation.</title>
        <authorList>
            <consortium name="The Broad Institute Genomics Platform"/>
            <consortium name="The Broad Institute Genome Sequencing Center for Infectious Disease"/>
            <person name="Wu L."/>
            <person name="Ma J."/>
        </authorList>
    </citation>
    <scope>NUCLEOTIDE SEQUENCE [LARGE SCALE GENOMIC DNA]</scope>
    <source>
        <strain evidence="2">JCM 17664</strain>
    </source>
</reference>
<dbReference type="EMBL" id="BAABFN010000006">
    <property type="protein sequence ID" value="GAA4314829.1"/>
    <property type="molecule type" value="Genomic_DNA"/>
</dbReference>
<dbReference type="Proteomes" id="UP001501207">
    <property type="component" value="Unassembled WGS sequence"/>
</dbReference>